<feature type="region of interest" description="Disordered" evidence="1">
    <location>
        <begin position="35"/>
        <end position="72"/>
    </location>
</feature>
<reference evidence="2" key="1">
    <citation type="submission" date="2018-02" db="EMBL/GenBank/DDBJ databases">
        <authorList>
            <person name="Cohen D.B."/>
            <person name="Kent A.D."/>
        </authorList>
    </citation>
    <scope>NUCLEOTIDE SEQUENCE</scope>
</reference>
<dbReference type="EMBL" id="OIVN01006121">
    <property type="protein sequence ID" value="SPD25536.1"/>
    <property type="molecule type" value="Genomic_DNA"/>
</dbReference>
<sequence>MSVFDDLGVTGKLALPSLLKFWTCKEASLGSRDTVPANRGCQSASPDEGSFSNRDSGLTREALKDPRVARCS</sequence>
<proteinExistence type="predicted"/>
<evidence type="ECO:0000313" key="2">
    <source>
        <dbReference type="EMBL" id="SPD25536.1"/>
    </source>
</evidence>
<feature type="compositionally biased region" description="Basic and acidic residues" evidence="1">
    <location>
        <begin position="57"/>
        <end position="72"/>
    </location>
</feature>
<protein>
    <submittedName>
        <fullName evidence="2">Uncharacterized protein</fullName>
    </submittedName>
</protein>
<feature type="compositionally biased region" description="Polar residues" evidence="1">
    <location>
        <begin position="40"/>
        <end position="56"/>
    </location>
</feature>
<evidence type="ECO:0000256" key="1">
    <source>
        <dbReference type="SAM" id="MobiDB-lite"/>
    </source>
</evidence>
<dbReference type="AlphaFoldDB" id="A0A2N9IIL9"/>
<gene>
    <name evidence="2" type="ORF">FSB_LOCUS53418</name>
</gene>
<organism evidence="2">
    <name type="scientific">Fagus sylvatica</name>
    <name type="common">Beechnut</name>
    <dbReference type="NCBI Taxonomy" id="28930"/>
    <lineage>
        <taxon>Eukaryota</taxon>
        <taxon>Viridiplantae</taxon>
        <taxon>Streptophyta</taxon>
        <taxon>Embryophyta</taxon>
        <taxon>Tracheophyta</taxon>
        <taxon>Spermatophyta</taxon>
        <taxon>Magnoliopsida</taxon>
        <taxon>eudicotyledons</taxon>
        <taxon>Gunneridae</taxon>
        <taxon>Pentapetalae</taxon>
        <taxon>rosids</taxon>
        <taxon>fabids</taxon>
        <taxon>Fagales</taxon>
        <taxon>Fagaceae</taxon>
        <taxon>Fagus</taxon>
    </lineage>
</organism>
<accession>A0A2N9IIL9</accession>
<name>A0A2N9IIL9_FAGSY</name>